<comment type="caution">
    <text evidence="7">The sequence shown here is derived from an EMBL/GenBank/DDBJ whole genome shotgun (WGS) entry which is preliminary data.</text>
</comment>
<gene>
    <name evidence="7" type="ORF">SAHL_12465</name>
</gene>
<dbReference type="Proteomes" id="UP000285123">
    <property type="component" value="Unassembled WGS sequence"/>
</dbReference>
<dbReference type="Pfam" id="PF00239">
    <property type="entry name" value="Resolvase"/>
    <property type="match status" value="1"/>
</dbReference>
<keyword evidence="1" id="KW-0229">DNA integration</keyword>
<dbReference type="InterPro" id="IPR006118">
    <property type="entry name" value="Recombinase_CS"/>
</dbReference>
<accession>A0A423PM82</accession>
<organism evidence="7 8">
    <name type="scientific">Salinisphaera orenii YIM 95161</name>
    <dbReference type="NCBI Taxonomy" id="1051139"/>
    <lineage>
        <taxon>Bacteria</taxon>
        <taxon>Pseudomonadati</taxon>
        <taxon>Pseudomonadota</taxon>
        <taxon>Gammaproteobacteria</taxon>
        <taxon>Salinisphaerales</taxon>
        <taxon>Salinisphaeraceae</taxon>
        <taxon>Salinisphaera</taxon>
    </lineage>
</organism>
<dbReference type="InterPro" id="IPR050639">
    <property type="entry name" value="SSR_resolvase"/>
</dbReference>
<dbReference type="PANTHER" id="PTHR30461:SF2">
    <property type="entry name" value="SERINE RECOMBINASE PINE-RELATED"/>
    <property type="match status" value="1"/>
</dbReference>
<evidence type="ECO:0000256" key="5">
    <source>
        <dbReference type="PROSITE-ProRule" id="PRU10137"/>
    </source>
</evidence>
<evidence type="ECO:0000259" key="6">
    <source>
        <dbReference type="PROSITE" id="PS51736"/>
    </source>
</evidence>
<dbReference type="Gene3D" id="3.40.50.1390">
    <property type="entry name" value="Resolvase, N-terminal catalytic domain"/>
    <property type="match status" value="1"/>
</dbReference>
<keyword evidence="3" id="KW-0233">DNA recombination</keyword>
<evidence type="ECO:0000256" key="1">
    <source>
        <dbReference type="ARBA" id="ARBA00022908"/>
    </source>
</evidence>
<dbReference type="SMART" id="SM00857">
    <property type="entry name" value="Resolvase"/>
    <property type="match status" value="1"/>
</dbReference>
<dbReference type="GO" id="GO:0003677">
    <property type="term" value="F:DNA binding"/>
    <property type="evidence" value="ECO:0007669"/>
    <property type="project" value="UniProtKB-KW"/>
</dbReference>
<reference evidence="7 8" key="1">
    <citation type="submission" date="2013-10" db="EMBL/GenBank/DDBJ databases">
        <title>Salinisphaera halophila YIM 95161 Genome Sequencing.</title>
        <authorList>
            <person name="Lai Q."/>
            <person name="Li C."/>
            <person name="Shao Z."/>
        </authorList>
    </citation>
    <scope>NUCLEOTIDE SEQUENCE [LARGE SCALE GENOMIC DNA]</scope>
    <source>
        <strain evidence="7 8">YIM 95161</strain>
    </source>
</reference>
<dbReference type="GO" id="GO:0000150">
    <property type="term" value="F:DNA strand exchange activity"/>
    <property type="evidence" value="ECO:0007669"/>
    <property type="project" value="InterPro"/>
</dbReference>
<proteinExistence type="predicted"/>
<evidence type="ECO:0000256" key="4">
    <source>
        <dbReference type="PIRSR" id="PIRSR606118-50"/>
    </source>
</evidence>
<dbReference type="RefSeq" id="WP_123591735.1">
    <property type="nucleotide sequence ID" value="NZ_AYKF01000099.1"/>
</dbReference>
<dbReference type="InterPro" id="IPR006119">
    <property type="entry name" value="Resolv_N"/>
</dbReference>
<dbReference type="GO" id="GO:0015074">
    <property type="term" value="P:DNA integration"/>
    <property type="evidence" value="ECO:0007669"/>
    <property type="project" value="UniProtKB-KW"/>
</dbReference>
<dbReference type="PANTHER" id="PTHR30461">
    <property type="entry name" value="DNA-INVERTASE FROM LAMBDOID PROPHAGE"/>
    <property type="match status" value="1"/>
</dbReference>
<dbReference type="SUPFAM" id="SSF53041">
    <property type="entry name" value="Resolvase-like"/>
    <property type="match status" value="1"/>
</dbReference>
<evidence type="ECO:0000313" key="7">
    <source>
        <dbReference type="EMBL" id="ROO26725.1"/>
    </source>
</evidence>
<dbReference type="CDD" id="cd03768">
    <property type="entry name" value="SR_ResInv"/>
    <property type="match status" value="1"/>
</dbReference>
<protein>
    <submittedName>
        <fullName evidence="7">Resolvase</fullName>
    </submittedName>
</protein>
<feature type="domain" description="Resolvase/invertase-type recombinase catalytic" evidence="6">
    <location>
        <begin position="7"/>
        <end position="151"/>
    </location>
</feature>
<feature type="active site" description="O-(5'-phospho-DNA)-serine intermediate" evidence="4 5">
    <location>
        <position position="15"/>
    </location>
</feature>
<sequence length="204" mass="22498">MTNKTQKVALYARVSTDGQSCENQLDELREVADAAGWTVVGEYVDAGISGGKGRDERPEFDRMLKDAVRRKISMVAAWSVDRLGRSTQDLSNFMAELHATGCGLYLHRQGVDTTTPAGRAMFQMFGLFAEFERSMIRERVNAGLDRARAKGKQLGRPAVAEDTKERIRELRAKGWGKKKVARELGCGVGTVGRVEAETQPETSS</sequence>
<keyword evidence="2" id="KW-0238">DNA-binding</keyword>
<evidence type="ECO:0000256" key="2">
    <source>
        <dbReference type="ARBA" id="ARBA00023125"/>
    </source>
</evidence>
<dbReference type="PROSITE" id="PS00397">
    <property type="entry name" value="RECOMBINASES_1"/>
    <property type="match status" value="1"/>
</dbReference>
<dbReference type="PROSITE" id="PS51736">
    <property type="entry name" value="RECOMBINASES_3"/>
    <property type="match status" value="1"/>
</dbReference>
<dbReference type="OrthoDB" id="9786476at2"/>
<name>A0A423PM82_9GAMM</name>
<dbReference type="InterPro" id="IPR036162">
    <property type="entry name" value="Resolvase-like_N_sf"/>
</dbReference>
<dbReference type="EMBL" id="AYKF01000099">
    <property type="protein sequence ID" value="ROO26725.1"/>
    <property type="molecule type" value="Genomic_DNA"/>
</dbReference>
<dbReference type="AlphaFoldDB" id="A0A423PM82"/>
<evidence type="ECO:0000313" key="8">
    <source>
        <dbReference type="Proteomes" id="UP000285123"/>
    </source>
</evidence>
<evidence type="ECO:0000256" key="3">
    <source>
        <dbReference type="ARBA" id="ARBA00023172"/>
    </source>
</evidence>